<evidence type="ECO:0000256" key="8">
    <source>
        <dbReference type="ARBA" id="ARBA00022989"/>
    </source>
</evidence>
<evidence type="ECO:0000256" key="11">
    <source>
        <dbReference type="PROSITE-ProRule" id="PRU00282"/>
    </source>
</evidence>
<feature type="domain" description="ADF-H" evidence="13">
    <location>
        <begin position="1055"/>
        <end position="1197"/>
    </location>
</feature>
<dbReference type="Pfam" id="PF04857">
    <property type="entry name" value="CAF1"/>
    <property type="match status" value="1"/>
</dbReference>
<dbReference type="VEuPathDB" id="FungiDB:TERG_05356"/>
<feature type="repeat" description="Solcar" evidence="11">
    <location>
        <begin position="916"/>
        <end position="1005"/>
    </location>
</feature>
<feature type="region of interest" description="Disordered" evidence="12">
    <location>
        <begin position="655"/>
        <end position="709"/>
    </location>
</feature>
<feature type="region of interest" description="Disordered" evidence="12">
    <location>
        <begin position="1199"/>
        <end position="1226"/>
    </location>
</feature>
<dbReference type="Gene3D" id="3.30.420.10">
    <property type="entry name" value="Ribonuclease H-like superfamily/Ribonuclease H"/>
    <property type="match status" value="1"/>
</dbReference>
<evidence type="ECO:0000256" key="3">
    <source>
        <dbReference type="ARBA" id="ARBA00008372"/>
    </source>
</evidence>
<dbReference type="InterPro" id="IPR018108">
    <property type="entry name" value="MCP_transmembrane"/>
</dbReference>
<feature type="repeat" description="Solcar" evidence="11">
    <location>
        <begin position="814"/>
        <end position="905"/>
    </location>
</feature>
<dbReference type="EMBL" id="LHPM01000015">
    <property type="protein sequence ID" value="OAL64904.1"/>
    <property type="molecule type" value="Genomic_DNA"/>
</dbReference>
<feature type="compositionally biased region" description="Basic and acidic residues" evidence="12">
    <location>
        <begin position="1211"/>
        <end position="1226"/>
    </location>
</feature>
<dbReference type="CDD" id="cd11285">
    <property type="entry name" value="ADF_Twf-N_like"/>
    <property type="match status" value="1"/>
</dbReference>
<evidence type="ECO:0000313" key="14">
    <source>
        <dbReference type="EMBL" id="OAL64904.1"/>
    </source>
</evidence>
<accession>A0A178EY20</accession>
<evidence type="ECO:0000313" key="15">
    <source>
        <dbReference type="Proteomes" id="UP000243015"/>
    </source>
</evidence>
<evidence type="ECO:0000256" key="9">
    <source>
        <dbReference type="ARBA" id="ARBA00023128"/>
    </source>
</evidence>
<dbReference type="Pfam" id="PF00241">
    <property type="entry name" value="Cofilin_ADF"/>
    <property type="match status" value="2"/>
</dbReference>
<dbReference type="Gene3D" id="1.50.40.10">
    <property type="entry name" value="Mitochondrial carrier domain"/>
    <property type="match status" value="1"/>
</dbReference>
<comment type="subcellular location">
    <subcellularLocation>
        <location evidence="1">Mitochondrion inner membrane</location>
        <topology evidence="1">Multi-pass membrane protein</topology>
    </subcellularLocation>
</comment>
<dbReference type="GO" id="GO:0003779">
    <property type="term" value="F:actin binding"/>
    <property type="evidence" value="ECO:0007669"/>
    <property type="project" value="InterPro"/>
</dbReference>
<evidence type="ECO:0000256" key="6">
    <source>
        <dbReference type="ARBA" id="ARBA00022737"/>
    </source>
</evidence>
<keyword evidence="7" id="KW-0999">Mitochondrion inner membrane</keyword>
<dbReference type="PANTHER" id="PTHR45788">
    <property type="entry name" value="SUCCINATE/FUMARATE MITOCHONDRIAL TRANSPORTER-RELATED"/>
    <property type="match status" value="1"/>
</dbReference>
<dbReference type="VEuPathDB" id="FungiDB:TERG_05358"/>
<dbReference type="InterPro" id="IPR006941">
    <property type="entry name" value="RNase_CAF1"/>
</dbReference>
<comment type="caution">
    <text evidence="14">The sequence shown here is derived from an EMBL/GenBank/DDBJ whole genome shotgun (WGS) entry which is preliminary data.</text>
</comment>
<sequence>MEVTRNNFSRLLPRMLQDIGDCSFVALDFEFSGIFNQKLRPASAYVDGDLSLQKRYEEVKQAAEEYQILQVGLTLVVEDSQNDTYSLRPYNIPLSPILDPRLGVERKWSFQSSALAFLMSHGFRVESIFTDGVPYISMKEEQDAMDRARKDKDKSSRSLINFDTLAPDHAQFIRQVRHSIREWIEKPAPKEAYLNIPKPAGMTAAYKLPLELDNYQKRLVHQIVQSEYPGYVSIGKKSFIQILPYDKMRENVFLQKKLQRTRCNIAGQKGFSWVIEAMMGSELSKLDLRLLWRPDGIFTAAEGSKLTKESEALREKLRSGPPVLVGHNLFTDLVNFYKCFIGDLPSRVEDFQQTINELFPLVIDTKYMATIGGVLRDASSALSTLMENLGSRAVPKFETHPDHSSYTVSTPVHEAGYDSLMTAQIFLKLAVKLYETSSSREALVNRANGDATEIDLMDLSTEPDEQEKTADTTQQKLVYGHATKFDLLLDMDNEESSANSVDPSEQDSLLEQKVIEGKLLPRIEDDFWDKYINKLRVFGTTEEFYPNGTNPSTLQKEATGPLEAHVTIFVVKIWGRLHKMGFSVARLLVSRWQKDAQQIPCVESAECEEEARLSLEAEARPSLDMNQRASDLFLQSWLSATEKVLPAAASEGEPRLFFGDGDKSSDLPPAFGEEARSKERRQRAGIRSDFQLLSSPSQHSAMASKDKKQQPATAAVNLIAGGGAGMMEALVCHPLDTIKVRMQLSKRARAPGVKARGFLATGQEIVRRETALGLYKGLGAVLSGIIPKMAIRFTSYGYYKQYLTNPETGKLSSSANMLAGLAAGVTEAVAVVTPMEVIKIRLQAQSHSLADPLDKPKYRSAPHALFTVIREEGVGAIYRGVSLTALRQGTNQAANFTAYSELKKLLKDWQPQYTELPSYQTMCIGLISGAMGPFSNAPIDTIKTRLQKTPGEPGQSAISRITAISKEMFKQEGARAFYKGITPRVMRVAPGQAVTFTVYEFLREKLEKSSWSIMGGNYQFDRPQLAGEPHGEEDATPAQLPPPAPSSHYIKMQSGISVSTEVHDAFAGFISNPSLFCLPITITDEQLVPLQPISFSHGSSSDGDDNRQFFASLPSLADHLQPKTPIYLLLRRSQEHAETGLIALSFVPSNSPVRSKTLFASTRAALIRELGSENFAENIFATDVEEVLDEEEWKERELDLNAKSGAGGAGGDDRRDELMGEQERELNAVKRGENDARDMWKRRMDIGIGGTVSSDGNKGGQLSGAGASESSTLFKTGDGAEEALQILGQDGAAVFLAIDVKTETLNLVGTESSVAPESLSGHIPASEPQYTFYRHPGSSELIFIYTCPSGSSIKQRMLHASSRAGLLVWATRNGVSVNHKIEASGADEITPDRLQEEISPPVQEVKKAFARPKRPGAIRLPPIVSNYRTPTAACPSTMLFPLEEQIGPRAAQVDNLRTPIPILLQSGTFETVERVTDPFPATYNAFVLEVAKGAFIAHAHQSRRPHIGVADGTFAVTFVAQAPDSNAGLLSAHNEIWVMTRHDGRFVYLNGLGVSRKPITPIYQSGQFRDFVIYLKPSPQFVY</sequence>
<evidence type="ECO:0000256" key="1">
    <source>
        <dbReference type="ARBA" id="ARBA00004448"/>
    </source>
</evidence>
<dbReference type="InterPro" id="IPR036397">
    <property type="entry name" value="RNaseH_sf"/>
</dbReference>
<evidence type="ECO:0000256" key="2">
    <source>
        <dbReference type="ARBA" id="ARBA00006375"/>
    </source>
</evidence>
<proteinExistence type="inferred from homology"/>
<evidence type="ECO:0000256" key="4">
    <source>
        <dbReference type="ARBA" id="ARBA00022448"/>
    </source>
</evidence>
<dbReference type="Gene3D" id="3.40.20.10">
    <property type="entry name" value="Severin"/>
    <property type="match status" value="2"/>
</dbReference>
<protein>
    <recommendedName>
        <fullName evidence="13">ADF-H domain-containing protein</fullName>
    </recommendedName>
</protein>
<evidence type="ECO:0000256" key="5">
    <source>
        <dbReference type="ARBA" id="ARBA00022692"/>
    </source>
</evidence>
<dbReference type="InterPro" id="IPR023395">
    <property type="entry name" value="MCP_dom_sf"/>
</dbReference>
<dbReference type="GO" id="GO:0003676">
    <property type="term" value="F:nucleic acid binding"/>
    <property type="evidence" value="ECO:0007669"/>
    <property type="project" value="InterPro"/>
</dbReference>
<keyword evidence="8" id="KW-1133">Transmembrane helix</keyword>
<dbReference type="GO" id="GO:0005469">
    <property type="term" value="F:succinate:fumarate antiporter activity"/>
    <property type="evidence" value="ECO:0007669"/>
    <property type="project" value="TreeGrafter"/>
</dbReference>
<feature type="repeat" description="Solcar" evidence="11">
    <location>
        <begin position="712"/>
        <end position="802"/>
    </location>
</feature>
<dbReference type="CDD" id="cd11284">
    <property type="entry name" value="ADF_Twf-C_like"/>
    <property type="match status" value="1"/>
</dbReference>
<feature type="domain" description="ADF-H" evidence="13">
    <location>
        <begin position="1272"/>
        <end position="1399"/>
    </location>
</feature>
<dbReference type="SUPFAM" id="SSF103506">
    <property type="entry name" value="Mitochondrial carrier"/>
    <property type="match status" value="1"/>
</dbReference>
<keyword evidence="4" id="KW-0813">Transport</keyword>
<name>A0A178EY20_TRIRU</name>
<dbReference type="InterPro" id="IPR049563">
    <property type="entry name" value="TXTP-like"/>
</dbReference>
<evidence type="ECO:0000256" key="12">
    <source>
        <dbReference type="SAM" id="MobiDB-lite"/>
    </source>
</evidence>
<dbReference type="InterPro" id="IPR002108">
    <property type="entry name" value="ADF-H"/>
</dbReference>
<dbReference type="VEuPathDB" id="FungiDB:TERG_12271"/>
<feature type="compositionally biased region" description="Polar residues" evidence="12">
    <location>
        <begin position="691"/>
        <end position="701"/>
    </location>
</feature>
<dbReference type="SMART" id="SM00102">
    <property type="entry name" value="ADF"/>
    <property type="match status" value="2"/>
</dbReference>
<evidence type="ECO:0000259" key="13">
    <source>
        <dbReference type="PROSITE" id="PS51263"/>
    </source>
</evidence>
<keyword evidence="5 11" id="KW-0812">Transmembrane</keyword>
<dbReference type="VEuPathDB" id="FungiDB:TERG_05357"/>
<feature type="region of interest" description="Disordered" evidence="12">
    <location>
        <begin position="1022"/>
        <end position="1043"/>
    </location>
</feature>
<dbReference type="Proteomes" id="UP000243015">
    <property type="component" value="Unassembled WGS sequence"/>
</dbReference>
<dbReference type="SUPFAM" id="SSF53098">
    <property type="entry name" value="Ribonuclease H-like"/>
    <property type="match status" value="1"/>
</dbReference>
<feature type="region of interest" description="Disordered" evidence="12">
    <location>
        <begin position="1250"/>
        <end position="1273"/>
    </location>
</feature>
<keyword evidence="10 11" id="KW-0472">Membrane</keyword>
<keyword evidence="6" id="KW-0677">Repeat</keyword>
<comment type="similarity">
    <text evidence="2">Belongs to the mitochondrial carrier (TC 2.A.29) family.</text>
</comment>
<evidence type="ECO:0000256" key="10">
    <source>
        <dbReference type="ARBA" id="ARBA00023136"/>
    </source>
</evidence>
<gene>
    <name evidence="14" type="ORF">A7C99_4340</name>
</gene>
<dbReference type="PANTHER" id="PTHR45788:SF2">
    <property type="entry name" value="SUCCINATE_FUMARATE MITOCHONDRIAL TRANSPORTER"/>
    <property type="match status" value="1"/>
</dbReference>
<dbReference type="SUPFAM" id="SSF55753">
    <property type="entry name" value="Actin depolymerizing proteins"/>
    <property type="match status" value="2"/>
</dbReference>
<evidence type="ECO:0000256" key="7">
    <source>
        <dbReference type="ARBA" id="ARBA00022792"/>
    </source>
</evidence>
<reference evidence="14 15" key="1">
    <citation type="submission" date="2016-05" db="EMBL/GenBank/DDBJ databases">
        <title>Genome sequencing of Trichophyton rubrum CMCC(F)T1i isolated from hair.</title>
        <authorList>
            <person name="Zhan P."/>
            <person name="Tao Y."/>
            <person name="Liu W."/>
        </authorList>
    </citation>
    <scope>NUCLEOTIDE SEQUENCE [LARGE SCALE GENOMIC DNA]</scope>
    <source>
        <strain evidence="15">CMCC(F)T1i</strain>
    </source>
</reference>
<dbReference type="Pfam" id="PF00153">
    <property type="entry name" value="Mito_carr"/>
    <property type="match status" value="3"/>
</dbReference>
<dbReference type="InterPro" id="IPR029006">
    <property type="entry name" value="ADF-H/Gelsolin-like_dom_sf"/>
</dbReference>
<dbReference type="GO" id="GO:0005743">
    <property type="term" value="C:mitochondrial inner membrane"/>
    <property type="evidence" value="ECO:0007669"/>
    <property type="project" value="UniProtKB-SubCell"/>
</dbReference>
<dbReference type="PROSITE" id="PS50920">
    <property type="entry name" value="SOLCAR"/>
    <property type="match status" value="3"/>
</dbReference>
<dbReference type="InterPro" id="IPR012337">
    <property type="entry name" value="RNaseH-like_sf"/>
</dbReference>
<dbReference type="FunFam" id="1.50.40.10:FF:000021">
    <property type="entry name" value="SFC1p Mitochondrial succinate-fumarate transporter"/>
    <property type="match status" value="1"/>
</dbReference>
<comment type="similarity">
    <text evidence="3">Belongs to the CAF1 family.</text>
</comment>
<dbReference type="PROSITE" id="PS51263">
    <property type="entry name" value="ADF_H"/>
    <property type="match status" value="2"/>
</dbReference>
<keyword evidence="9" id="KW-0496">Mitochondrion</keyword>
<organism evidence="14 15">
    <name type="scientific">Trichophyton rubrum</name>
    <name type="common">Athlete's foot fungus</name>
    <name type="synonym">Epidermophyton rubrum</name>
    <dbReference type="NCBI Taxonomy" id="5551"/>
    <lineage>
        <taxon>Eukaryota</taxon>
        <taxon>Fungi</taxon>
        <taxon>Dikarya</taxon>
        <taxon>Ascomycota</taxon>
        <taxon>Pezizomycotina</taxon>
        <taxon>Eurotiomycetes</taxon>
        <taxon>Eurotiomycetidae</taxon>
        <taxon>Onygenales</taxon>
        <taxon>Arthrodermataceae</taxon>
        <taxon>Trichophyton</taxon>
    </lineage>
</organism>